<name>A0AAX4JT17_9TREE</name>
<dbReference type="EMBL" id="CP144101">
    <property type="protein sequence ID" value="WWC88311.1"/>
    <property type="molecule type" value="Genomic_DNA"/>
</dbReference>
<protein>
    <submittedName>
        <fullName evidence="2">Uncharacterized protein</fullName>
    </submittedName>
</protein>
<sequence length="400" mass="44792">MAAPSRDNQFDDLIELDIPNNNDTAGYIEFDFDFGSANLSANEKEDYTKYFEDASVFDTEFDNLFQDFETHEIHKSMSNPSLSNIRLDGSGGDDAPSDPSQFTKEDQTNNVDPIDTILFEALTSYSPLNREHEAPLPDQSTTNTNTFYDWPSFSKTVFADNDAKYGLPCASWIKSGIDQNTGKCTIARLPKFTNQNFSQKDMDTIVCRNVYKFLNDPATTTHLISQDLGNSTAITGKINSVRSGNATKNLRVINLDGMSMVLSKYLDEITQDICRDFRTTYLTSITSSSTGRSYISRKMGKLGTEKITRLLSMVSTEICQHYKPELPELRIRHFEEDSNLIKTELIKGVRSLCGEASTDEVWGIKNLFKPILSASQKRTGNETGFSIQGNTGSKLKKRAS</sequence>
<evidence type="ECO:0000313" key="3">
    <source>
        <dbReference type="Proteomes" id="UP001355207"/>
    </source>
</evidence>
<dbReference type="GeneID" id="91093889"/>
<dbReference type="AlphaFoldDB" id="A0AAX4JT17"/>
<feature type="compositionally biased region" description="Polar residues" evidence="1">
    <location>
        <begin position="379"/>
        <end position="393"/>
    </location>
</feature>
<accession>A0AAX4JT17</accession>
<gene>
    <name evidence="2" type="ORF">L201_003219</name>
</gene>
<dbReference type="Proteomes" id="UP001355207">
    <property type="component" value="Chromosome 4"/>
</dbReference>
<feature type="region of interest" description="Disordered" evidence="1">
    <location>
        <begin position="379"/>
        <end position="400"/>
    </location>
</feature>
<evidence type="ECO:0000313" key="2">
    <source>
        <dbReference type="EMBL" id="WWC88311.1"/>
    </source>
</evidence>
<evidence type="ECO:0000256" key="1">
    <source>
        <dbReference type="SAM" id="MobiDB-lite"/>
    </source>
</evidence>
<dbReference type="RefSeq" id="XP_066075074.1">
    <property type="nucleotide sequence ID" value="XM_066218977.1"/>
</dbReference>
<keyword evidence="3" id="KW-1185">Reference proteome</keyword>
<feature type="region of interest" description="Disordered" evidence="1">
    <location>
        <begin position="79"/>
        <end position="109"/>
    </location>
</feature>
<reference evidence="2 3" key="1">
    <citation type="submission" date="2024-01" db="EMBL/GenBank/DDBJ databases">
        <title>Comparative genomics of Cryptococcus and Kwoniella reveals pathogenesis evolution and contrasting modes of karyotype evolution via chromosome fusion or intercentromeric recombination.</title>
        <authorList>
            <person name="Coelho M.A."/>
            <person name="David-Palma M."/>
            <person name="Shea T."/>
            <person name="Bowers K."/>
            <person name="McGinley-Smith S."/>
            <person name="Mohammad A.W."/>
            <person name="Gnirke A."/>
            <person name="Yurkov A.M."/>
            <person name="Nowrousian M."/>
            <person name="Sun S."/>
            <person name="Cuomo C.A."/>
            <person name="Heitman J."/>
        </authorList>
    </citation>
    <scope>NUCLEOTIDE SEQUENCE [LARGE SCALE GENOMIC DNA]</scope>
    <source>
        <strain evidence="2 3">CBS 6074</strain>
    </source>
</reference>
<proteinExistence type="predicted"/>
<organism evidence="2 3">
    <name type="scientific">Kwoniella dendrophila CBS 6074</name>
    <dbReference type="NCBI Taxonomy" id="1295534"/>
    <lineage>
        <taxon>Eukaryota</taxon>
        <taxon>Fungi</taxon>
        <taxon>Dikarya</taxon>
        <taxon>Basidiomycota</taxon>
        <taxon>Agaricomycotina</taxon>
        <taxon>Tremellomycetes</taxon>
        <taxon>Tremellales</taxon>
        <taxon>Cryptococcaceae</taxon>
        <taxon>Kwoniella</taxon>
    </lineage>
</organism>